<dbReference type="NCBIfam" id="TIGR03891">
    <property type="entry name" value="thiopep_ocin"/>
    <property type="match status" value="1"/>
</dbReference>
<feature type="region of interest" description="Disordered" evidence="1">
    <location>
        <begin position="369"/>
        <end position="389"/>
    </location>
</feature>
<evidence type="ECO:0000256" key="1">
    <source>
        <dbReference type="SAM" id="MobiDB-lite"/>
    </source>
</evidence>
<feature type="compositionally biased region" description="Basic and acidic residues" evidence="1">
    <location>
        <begin position="378"/>
        <end position="389"/>
    </location>
</feature>
<dbReference type="Proteomes" id="UP000236732">
    <property type="component" value="Unassembled WGS sequence"/>
</dbReference>
<evidence type="ECO:0000259" key="3">
    <source>
        <dbReference type="Pfam" id="PF14028"/>
    </source>
</evidence>
<dbReference type="InterPro" id="IPR023809">
    <property type="entry name" value="Thiopep_bacteriocin_synth_dom"/>
</dbReference>
<feature type="domain" description="Lantibiotic dehydratase N-terminal" evidence="2">
    <location>
        <begin position="41"/>
        <end position="676"/>
    </location>
</feature>
<evidence type="ECO:0000259" key="2">
    <source>
        <dbReference type="Pfam" id="PF04738"/>
    </source>
</evidence>
<dbReference type="EMBL" id="FNVT01000019">
    <property type="protein sequence ID" value="SEH01160.1"/>
    <property type="molecule type" value="Genomic_DNA"/>
</dbReference>
<protein>
    <submittedName>
        <fullName evidence="4">Thiopeptide-type bacteriocin biosynthesis domain-containing protein</fullName>
    </submittedName>
</protein>
<proteinExistence type="predicted"/>
<sequence>MAELVAADVALLRMSALPAARGEQTRDDGGDPAGHLRSLTADPLVREAIAVSSPSLARTLDLLHEGRPVEPKRLRKAALAVTRYVLRMATRPTPFGLMAGVAEARFDDTGKVRVGEAHRKLVRPDIAWLLDIVREHERRPEVLRGLRVVLNGLCFARGDRLALPHLPRDGDSGVRELSVRMTPLVRAVMEHARRPVAFTGLVDHLLAAFPQGTREKAEGALANLVDRAVLLTDLVPPDDAPDQIAHVADRLPPRETAALTVLTTAAAALRAYTTAPLGAGSSAWRDVVTATERARPGHHAPHVDLRLDADVRLPREVAAELEHMGRTLVRITPPGQGTEHLRAYHDEFLDKYGTGRLVPLKELLDPELGLGGPAGYRGSERPERDPEQDGYRTRVLGQLAQGALLDGAREVELDDATVDRLADRDDGRLPEVLELGAHLLADSMEALNGGDFRLVLANMPLSRRAGAMTGRFTYFLDELRDQTADMWRAGDAAAAQVTFQPAWTRIMNVARVPALLERTLPIGRFADPGDESVISLDDLAVGAAGDRLFLWSERLGEEIVPATPHMLVVPRVALDAVRFVYELGEARHRVCQGWDWGQAGKVLHYLPRVRRGRSILASAIWRPAAELNDRAAPDGEWERRFDAWRERWRVPSAVYLTNGDNRIGLDLDAPAHRTVLRHELARRPSTLLVEAPGGDGFGAGWLGGHANELTATLRSTAPEPPIRTAARLTPPAPRHHPGGPWLYAKLYASADRHTDLIRQRLPILRAALPEGVDRWFFIRYFDPGAHLRLRFHGDPGLLGREVLPLVHDWAADLCRAGLARSLVLDTYEPEVERYGGAAALEAAERAFTADSDAVLAQLSLRSAMTPELLAAANYADLARAFHGQGWEDWVMAAYPVDEHHRAFQSVRRTAMDTIAGRDLDPRLAEIWRARSGPVAAYGELIRSLHRRTPLPALLHMHHNRLIGVSRMSEGASYAIVRGALQALRDRARHQR</sequence>
<keyword evidence="5" id="KW-1185">Reference proteome</keyword>
<dbReference type="InterPro" id="IPR006827">
    <property type="entry name" value="Lant_deHydtase_N"/>
</dbReference>
<gene>
    <name evidence="4" type="ORF">SAMN05444920_11990</name>
</gene>
<dbReference type="RefSeq" id="WP_160150614.1">
    <property type="nucleotide sequence ID" value="NZ_FNVT01000019.1"/>
</dbReference>
<dbReference type="Pfam" id="PF04738">
    <property type="entry name" value="Lant_dehydr_N"/>
    <property type="match status" value="1"/>
</dbReference>
<feature type="domain" description="Thiopeptide-type bacteriocin biosynthesis" evidence="3">
    <location>
        <begin position="741"/>
        <end position="978"/>
    </location>
</feature>
<evidence type="ECO:0000313" key="5">
    <source>
        <dbReference type="Proteomes" id="UP000236732"/>
    </source>
</evidence>
<accession>A0A1H6ETG4</accession>
<name>A0A1H6ETG4_9ACTN</name>
<dbReference type="Pfam" id="PF14028">
    <property type="entry name" value="Lant_dehydr_C"/>
    <property type="match status" value="1"/>
</dbReference>
<evidence type="ECO:0000313" key="4">
    <source>
        <dbReference type="EMBL" id="SEH01160.1"/>
    </source>
</evidence>
<organism evidence="4 5">
    <name type="scientific">Nonomuraea solani</name>
    <dbReference type="NCBI Taxonomy" id="1144553"/>
    <lineage>
        <taxon>Bacteria</taxon>
        <taxon>Bacillati</taxon>
        <taxon>Actinomycetota</taxon>
        <taxon>Actinomycetes</taxon>
        <taxon>Streptosporangiales</taxon>
        <taxon>Streptosporangiaceae</taxon>
        <taxon>Nonomuraea</taxon>
    </lineage>
</organism>
<dbReference type="AlphaFoldDB" id="A0A1H6ETG4"/>
<dbReference type="OrthoDB" id="1273722at2"/>
<reference evidence="4 5" key="1">
    <citation type="submission" date="2016-10" db="EMBL/GenBank/DDBJ databases">
        <authorList>
            <person name="de Groot N.N."/>
        </authorList>
    </citation>
    <scope>NUCLEOTIDE SEQUENCE [LARGE SCALE GENOMIC DNA]</scope>
    <source>
        <strain evidence="4 5">CGMCC 4.7037</strain>
    </source>
</reference>